<evidence type="ECO:0000259" key="5">
    <source>
        <dbReference type="PROSITE" id="PS51462"/>
    </source>
</evidence>
<organism evidence="6 7">
    <name type="scientific">Deinococcus detaillensis</name>
    <dbReference type="NCBI Taxonomy" id="2592048"/>
    <lineage>
        <taxon>Bacteria</taxon>
        <taxon>Thermotogati</taxon>
        <taxon>Deinococcota</taxon>
        <taxon>Deinococci</taxon>
        <taxon>Deinococcales</taxon>
        <taxon>Deinococcaceae</taxon>
        <taxon>Deinococcus</taxon>
    </lineage>
</organism>
<sequence length="196" mass="21160">MSDQSATKSIYSGRVVSLEVQDGKWEIVRHAPAVSILLQNESGELLCVKQFRHAVNAYTIEVPAGLIDAGETPEAAARRELQEEAGLDADMTLLTQFYSSPGFSDEELFVFKATNARESRLEMDEDEEIEVVWLRPETILSGLRDGSIKGSAATVTAALLALTGAPPASGMGAQVDQQGGDQQGRGQEGKRQEGRH</sequence>
<dbReference type="AlphaFoldDB" id="A0A553UXA4"/>
<feature type="domain" description="Nudix hydrolase" evidence="5">
    <location>
        <begin position="29"/>
        <end position="156"/>
    </location>
</feature>
<dbReference type="PROSITE" id="PS51462">
    <property type="entry name" value="NUDIX"/>
    <property type="match status" value="1"/>
</dbReference>
<comment type="similarity">
    <text evidence="3">Belongs to the Nudix hydrolase family.</text>
</comment>
<dbReference type="InterPro" id="IPR020476">
    <property type="entry name" value="Nudix_hydrolase"/>
</dbReference>
<dbReference type="InterPro" id="IPR000086">
    <property type="entry name" value="NUDIX_hydrolase_dom"/>
</dbReference>
<keyword evidence="2 3" id="KW-0378">Hydrolase</keyword>
<dbReference type="OrthoDB" id="9806150at2"/>
<dbReference type="GO" id="GO:0016462">
    <property type="term" value="F:pyrophosphatase activity"/>
    <property type="evidence" value="ECO:0007669"/>
    <property type="project" value="UniProtKB-ARBA"/>
</dbReference>
<evidence type="ECO:0000256" key="3">
    <source>
        <dbReference type="RuleBase" id="RU003476"/>
    </source>
</evidence>
<dbReference type="Pfam" id="PF00293">
    <property type="entry name" value="NUDIX"/>
    <property type="match status" value="1"/>
</dbReference>
<dbReference type="EMBL" id="VKDB01000010">
    <property type="protein sequence ID" value="TSA84651.1"/>
    <property type="molecule type" value="Genomic_DNA"/>
</dbReference>
<dbReference type="InterPro" id="IPR015797">
    <property type="entry name" value="NUDIX_hydrolase-like_dom_sf"/>
</dbReference>
<feature type="compositionally biased region" description="Low complexity" evidence="4">
    <location>
        <begin position="165"/>
        <end position="180"/>
    </location>
</feature>
<dbReference type="GO" id="GO:0006753">
    <property type="term" value="P:nucleoside phosphate metabolic process"/>
    <property type="evidence" value="ECO:0007669"/>
    <property type="project" value="TreeGrafter"/>
</dbReference>
<dbReference type="PANTHER" id="PTHR11839:SF18">
    <property type="entry name" value="NUDIX HYDROLASE DOMAIN-CONTAINING PROTEIN"/>
    <property type="match status" value="1"/>
</dbReference>
<dbReference type="PRINTS" id="PR00502">
    <property type="entry name" value="NUDIXFAMILY"/>
</dbReference>
<dbReference type="GO" id="GO:0005829">
    <property type="term" value="C:cytosol"/>
    <property type="evidence" value="ECO:0007669"/>
    <property type="project" value="TreeGrafter"/>
</dbReference>
<evidence type="ECO:0000256" key="4">
    <source>
        <dbReference type="SAM" id="MobiDB-lite"/>
    </source>
</evidence>
<dbReference type="Gene3D" id="3.90.79.10">
    <property type="entry name" value="Nucleoside Triphosphate Pyrophosphohydrolase"/>
    <property type="match status" value="1"/>
</dbReference>
<dbReference type="PANTHER" id="PTHR11839">
    <property type="entry name" value="UDP/ADP-SUGAR PYROPHOSPHATASE"/>
    <property type="match status" value="1"/>
</dbReference>
<evidence type="ECO:0000256" key="2">
    <source>
        <dbReference type="ARBA" id="ARBA00022801"/>
    </source>
</evidence>
<dbReference type="RefSeq" id="WP_143720800.1">
    <property type="nucleotide sequence ID" value="NZ_VKDB01000010.1"/>
</dbReference>
<proteinExistence type="inferred from homology"/>
<evidence type="ECO:0000256" key="1">
    <source>
        <dbReference type="ARBA" id="ARBA00001946"/>
    </source>
</evidence>
<accession>A0A553UXA4</accession>
<dbReference type="InterPro" id="IPR020084">
    <property type="entry name" value="NUDIX_hydrolase_CS"/>
</dbReference>
<reference evidence="6 7" key="1">
    <citation type="submission" date="2019-07" db="EMBL/GenBank/DDBJ databases">
        <title>Deinococcus detaillus sp. nov., isolated from humus soil in Antarctica.</title>
        <authorList>
            <person name="Zhang K."/>
        </authorList>
    </citation>
    <scope>NUCLEOTIDE SEQUENCE [LARGE SCALE GENOMIC DNA]</scope>
    <source>
        <strain evidence="6 7">H1</strain>
    </source>
</reference>
<dbReference type="SUPFAM" id="SSF55811">
    <property type="entry name" value="Nudix"/>
    <property type="match status" value="1"/>
</dbReference>
<evidence type="ECO:0000313" key="7">
    <source>
        <dbReference type="Proteomes" id="UP000316092"/>
    </source>
</evidence>
<evidence type="ECO:0000313" key="6">
    <source>
        <dbReference type="EMBL" id="TSA84651.1"/>
    </source>
</evidence>
<feature type="compositionally biased region" description="Basic and acidic residues" evidence="4">
    <location>
        <begin position="187"/>
        <end position="196"/>
    </location>
</feature>
<dbReference type="Proteomes" id="UP000316092">
    <property type="component" value="Unassembled WGS sequence"/>
</dbReference>
<feature type="region of interest" description="Disordered" evidence="4">
    <location>
        <begin position="165"/>
        <end position="196"/>
    </location>
</feature>
<comment type="caution">
    <text evidence="6">The sequence shown here is derived from an EMBL/GenBank/DDBJ whole genome shotgun (WGS) entry which is preliminary data.</text>
</comment>
<gene>
    <name evidence="6" type="ORF">FNU79_10480</name>
</gene>
<comment type="cofactor">
    <cofactor evidence="1">
        <name>Mg(2+)</name>
        <dbReference type="ChEBI" id="CHEBI:18420"/>
    </cofactor>
</comment>
<dbReference type="PROSITE" id="PS00893">
    <property type="entry name" value="NUDIX_BOX"/>
    <property type="match status" value="1"/>
</dbReference>
<keyword evidence="7" id="KW-1185">Reference proteome</keyword>
<protein>
    <submittedName>
        <fullName evidence="6">NUDIX hydrolase</fullName>
    </submittedName>
</protein>
<dbReference type="GO" id="GO:0019693">
    <property type="term" value="P:ribose phosphate metabolic process"/>
    <property type="evidence" value="ECO:0007669"/>
    <property type="project" value="TreeGrafter"/>
</dbReference>
<name>A0A553UXA4_9DEIO</name>